<feature type="non-terminal residue" evidence="1">
    <location>
        <position position="1"/>
    </location>
</feature>
<dbReference type="EMBL" id="UINC01215088">
    <property type="protein sequence ID" value="SVE40613.1"/>
    <property type="molecule type" value="Genomic_DNA"/>
</dbReference>
<evidence type="ECO:0000313" key="1">
    <source>
        <dbReference type="EMBL" id="SVE40613.1"/>
    </source>
</evidence>
<name>A0A383D8H9_9ZZZZ</name>
<proteinExistence type="predicted"/>
<sequence>NPSTAGADNAFVNEDYSFLVLNKNVVDVGIVQNGVPNYDIGAVYNEETGRLSKKVVGEEVAIQTTIGTVGTSRETSIIITGQKSGAIYVFPVKVNYVDNTPTG</sequence>
<organism evidence="1">
    <name type="scientific">marine metagenome</name>
    <dbReference type="NCBI Taxonomy" id="408172"/>
    <lineage>
        <taxon>unclassified sequences</taxon>
        <taxon>metagenomes</taxon>
        <taxon>ecological metagenomes</taxon>
    </lineage>
</organism>
<protein>
    <submittedName>
        <fullName evidence="1">Uncharacterized protein</fullName>
    </submittedName>
</protein>
<dbReference type="AlphaFoldDB" id="A0A383D8H9"/>
<gene>
    <name evidence="1" type="ORF">METZ01_LOCUS493467</name>
</gene>
<accession>A0A383D8H9</accession>
<reference evidence="1" key="1">
    <citation type="submission" date="2018-05" db="EMBL/GenBank/DDBJ databases">
        <authorList>
            <person name="Lanie J.A."/>
            <person name="Ng W.-L."/>
            <person name="Kazmierczak K.M."/>
            <person name="Andrzejewski T.M."/>
            <person name="Davidsen T.M."/>
            <person name="Wayne K.J."/>
            <person name="Tettelin H."/>
            <person name="Glass J.I."/>
            <person name="Rusch D."/>
            <person name="Podicherti R."/>
            <person name="Tsui H.-C.T."/>
            <person name="Winkler M.E."/>
        </authorList>
    </citation>
    <scope>NUCLEOTIDE SEQUENCE</scope>
</reference>